<dbReference type="PANTHER" id="PTHR47160:SF10">
    <property type="entry name" value="MULE TRANSPOSASE DOMAIN-CONTAINING PROTEIN"/>
    <property type="match status" value="1"/>
</dbReference>
<sequence length="520" mass="58709">MRRGELGGVSNAARSAASSSAVLAINPPSSPEAEDGPETSRSRCRRFYGRNRGHFLTLQRHSATPRHRKGAELAAVDGFDIQGNSASPECGCARTALNSAVLAKGRVPLNAIKTANPLGGYARTPIAAALRSDSLNHAEYETPMPSRLFPSARETVLPPPLIVPVVSISCPVRKRNEINQAPATPATLEDLQIPERYRIYESTPGNIENFLLSDSGPGPQRILIFGRERNLQILENCDDYFVDGTFKIAPNLFHQVYVILAKRYGGVHPVFFALLPNKSRATYDCLFETIKTLAPALHPRSVTSDFELAAFKSLKNNFPQTEIRGCFFHLAKNMKKHLNEAHLIARYNNDAEFALHAKMIVGLAFVPMQDMENALNQLSDILPEELIPVLDWFEDFYVGRLNRRGNGRREPMFPHEMWNMYARVLNLQDRTNNHAEAAHRRLQIELGIDHPTIWRLIDGLRKVQANRDIYYEQLVAGHAPPQKHRRYIAADERILRIVRDYENRDVIEYLRGIAHNYQIN</sequence>
<feature type="region of interest" description="Disordered" evidence="1">
    <location>
        <begin position="1"/>
        <end position="42"/>
    </location>
</feature>
<comment type="caution">
    <text evidence="3">The sequence shown here is derived from an EMBL/GenBank/DDBJ whole genome shotgun (WGS) entry which is preliminary data.</text>
</comment>
<feature type="compositionally biased region" description="Low complexity" evidence="1">
    <location>
        <begin position="10"/>
        <end position="21"/>
    </location>
</feature>
<evidence type="ECO:0000313" key="3">
    <source>
        <dbReference type="EMBL" id="KAB0805601.1"/>
    </source>
</evidence>
<dbReference type="Proteomes" id="UP000327044">
    <property type="component" value="Unassembled WGS sequence"/>
</dbReference>
<protein>
    <recommendedName>
        <fullName evidence="2">MULE transposase domain-containing protein</fullName>
    </recommendedName>
</protein>
<name>A0A5N4B7L3_PHOPY</name>
<dbReference type="PANTHER" id="PTHR47160">
    <property type="entry name" value="PUTATIVE-RELATED"/>
    <property type="match status" value="1"/>
</dbReference>
<evidence type="ECO:0000313" key="4">
    <source>
        <dbReference type="Proteomes" id="UP000327044"/>
    </source>
</evidence>
<feature type="domain" description="MULE transposase" evidence="2">
    <location>
        <begin position="242"/>
        <end position="333"/>
    </location>
</feature>
<proteinExistence type="predicted"/>
<evidence type="ECO:0000256" key="1">
    <source>
        <dbReference type="SAM" id="MobiDB-lite"/>
    </source>
</evidence>
<keyword evidence="4" id="KW-1185">Reference proteome</keyword>
<dbReference type="InParanoid" id="A0A5N4B7L3"/>
<accession>A0A5N4B7L3</accession>
<organism evidence="3 4">
    <name type="scientific">Photinus pyralis</name>
    <name type="common">Common eastern firefly</name>
    <name type="synonym">Lampyris pyralis</name>
    <dbReference type="NCBI Taxonomy" id="7054"/>
    <lineage>
        <taxon>Eukaryota</taxon>
        <taxon>Metazoa</taxon>
        <taxon>Ecdysozoa</taxon>
        <taxon>Arthropoda</taxon>
        <taxon>Hexapoda</taxon>
        <taxon>Insecta</taxon>
        <taxon>Pterygota</taxon>
        <taxon>Neoptera</taxon>
        <taxon>Endopterygota</taxon>
        <taxon>Coleoptera</taxon>
        <taxon>Polyphaga</taxon>
        <taxon>Elateriformia</taxon>
        <taxon>Elateroidea</taxon>
        <taxon>Lampyridae</taxon>
        <taxon>Lampyrinae</taxon>
        <taxon>Photinus</taxon>
    </lineage>
</organism>
<dbReference type="Pfam" id="PF10551">
    <property type="entry name" value="MULE"/>
    <property type="match status" value="1"/>
</dbReference>
<dbReference type="AlphaFoldDB" id="A0A5N4B7L3"/>
<evidence type="ECO:0000259" key="2">
    <source>
        <dbReference type="Pfam" id="PF10551"/>
    </source>
</evidence>
<reference evidence="3 4" key="1">
    <citation type="journal article" date="2018" name="Elife">
        <title>Firefly genomes illuminate parallel origins of bioluminescence in beetles.</title>
        <authorList>
            <person name="Fallon T.R."/>
            <person name="Lower S.E."/>
            <person name="Chang C.H."/>
            <person name="Bessho-Uehara M."/>
            <person name="Martin G.J."/>
            <person name="Bewick A.J."/>
            <person name="Behringer M."/>
            <person name="Debat H.J."/>
            <person name="Wong I."/>
            <person name="Day J.C."/>
            <person name="Suvorov A."/>
            <person name="Silva C.J."/>
            <person name="Stanger-Hall K.F."/>
            <person name="Hall D.W."/>
            <person name="Schmitz R.J."/>
            <person name="Nelson D.R."/>
            <person name="Lewis S.M."/>
            <person name="Shigenobu S."/>
            <person name="Bybee S.M."/>
            <person name="Larracuente A.M."/>
            <person name="Oba Y."/>
            <person name="Weng J.K."/>
        </authorList>
    </citation>
    <scope>NUCLEOTIDE SEQUENCE [LARGE SCALE GENOMIC DNA]</scope>
    <source>
        <strain evidence="3">1611_PpyrPB1</strain>
        <tissue evidence="3">Whole body</tissue>
    </source>
</reference>
<dbReference type="InterPro" id="IPR018289">
    <property type="entry name" value="MULE_transposase_dom"/>
</dbReference>
<gene>
    <name evidence="3" type="ORF">PPYR_02571</name>
</gene>
<dbReference type="EMBL" id="VVIM01000001">
    <property type="protein sequence ID" value="KAB0805601.1"/>
    <property type="molecule type" value="Genomic_DNA"/>
</dbReference>